<organism evidence="7">
    <name type="scientific">Noctiluca scintillans</name>
    <name type="common">Sea sparkle</name>
    <name type="synonym">Red tide dinoflagellate</name>
    <dbReference type="NCBI Taxonomy" id="2966"/>
    <lineage>
        <taxon>Eukaryota</taxon>
        <taxon>Sar</taxon>
        <taxon>Alveolata</taxon>
        <taxon>Dinophyceae</taxon>
        <taxon>Noctilucales</taxon>
        <taxon>Noctilucaceae</taxon>
        <taxon>Noctiluca</taxon>
    </lineage>
</organism>
<evidence type="ECO:0000256" key="5">
    <source>
        <dbReference type="SAM" id="MobiDB-lite"/>
    </source>
</evidence>
<feature type="domain" description="IRG-type G" evidence="6">
    <location>
        <begin position="113"/>
        <end position="288"/>
    </location>
</feature>
<sequence>MDADEWVASRPDMATETQEFINTRGHRPAHAPAGPEDEERERLLHLAEEVSQLRKNFEVDQQLLGCERAELSRREAEIVARELALEEEEDYLEQCLDLRRDYPQPAWLTSLAYTLNVAVIGNSGVGKSLLINALRGLSESTASNWAPVGVNETTFEPTSYMFPGHPGVRLWDLPGAGTVMFRRETYIKDMGLRYFDFCLLVTAHRFTQTEDEVIEELREHGVPVFLVRTKVDMDVWNNERDNGTPHNETLALIRRDLQAQGGERLYLVASTRPDLFEFQDLVDDVFPRFRPTVGIDEWALPTVLPMVLSGLQGVWNGTNGSRYIVHERNVHVTDAFGRTAVVSLGQGDDGRVWWGARWWVNSESIARCAQYRQLCWTPADSQLQPFVWLSAQGRGF</sequence>
<evidence type="ECO:0000259" key="6">
    <source>
        <dbReference type="PROSITE" id="PS51716"/>
    </source>
</evidence>
<evidence type="ECO:0000256" key="2">
    <source>
        <dbReference type="ARBA" id="ARBA00022741"/>
    </source>
</evidence>
<proteinExistence type="inferred from homology"/>
<dbReference type="GO" id="GO:0016020">
    <property type="term" value="C:membrane"/>
    <property type="evidence" value="ECO:0007669"/>
    <property type="project" value="InterPro"/>
</dbReference>
<accession>A0A7S1AL21</accession>
<evidence type="ECO:0000313" key="7">
    <source>
        <dbReference type="EMBL" id="CAD8857455.1"/>
    </source>
</evidence>
<dbReference type="SUPFAM" id="SSF52540">
    <property type="entry name" value="P-loop containing nucleoside triphosphate hydrolases"/>
    <property type="match status" value="1"/>
</dbReference>
<dbReference type="InterPro" id="IPR051515">
    <property type="entry name" value="IRG"/>
</dbReference>
<comment type="similarity">
    <text evidence="1">Belongs to the TRAFAC class dynamin-like GTPase superfamily. IRG family.</text>
</comment>
<dbReference type="EMBL" id="HBFQ01044875">
    <property type="protein sequence ID" value="CAD8857455.1"/>
    <property type="molecule type" value="Transcribed_RNA"/>
</dbReference>
<dbReference type="InterPro" id="IPR007743">
    <property type="entry name" value="Immunity-related_GTPase-like"/>
</dbReference>
<evidence type="ECO:0000256" key="3">
    <source>
        <dbReference type="ARBA" id="ARBA00022801"/>
    </source>
</evidence>
<dbReference type="Gene3D" id="3.40.50.300">
    <property type="entry name" value="P-loop containing nucleotide triphosphate hydrolases"/>
    <property type="match status" value="1"/>
</dbReference>
<dbReference type="GO" id="GO:0005525">
    <property type="term" value="F:GTP binding"/>
    <property type="evidence" value="ECO:0007669"/>
    <property type="project" value="UniProtKB-KW"/>
</dbReference>
<dbReference type="Pfam" id="PF05049">
    <property type="entry name" value="IIGP"/>
    <property type="match status" value="1"/>
</dbReference>
<gene>
    <name evidence="7" type="ORF">NSCI0253_LOCUS31807</name>
</gene>
<dbReference type="GO" id="GO:0016787">
    <property type="term" value="F:hydrolase activity"/>
    <property type="evidence" value="ECO:0007669"/>
    <property type="project" value="UniProtKB-KW"/>
</dbReference>
<feature type="region of interest" description="Disordered" evidence="5">
    <location>
        <begin position="1"/>
        <end position="38"/>
    </location>
</feature>
<dbReference type="AlphaFoldDB" id="A0A7S1AL21"/>
<dbReference type="PANTHER" id="PTHR32341">
    <property type="entry name" value="INTERFERON-INDUCIBLE GTPASE"/>
    <property type="match status" value="1"/>
</dbReference>
<reference evidence="7" key="1">
    <citation type="submission" date="2021-01" db="EMBL/GenBank/DDBJ databases">
        <authorList>
            <person name="Corre E."/>
            <person name="Pelletier E."/>
            <person name="Niang G."/>
            <person name="Scheremetjew M."/>
            <person name="Finn R."/>
            <person name="Kale V."/>
            <person name="Holt S."/>
            <person name="Cochrane G."/>
            <person name="Meng A."/>
            <person name="Brown T."/>
            <person name="Cohen L."/>
        </authorList>
    </citation>
    <scope>NUCLEOTIDE SEQUENCE</scope>
</reference>
<dbReference type="InterPro" id="IPR030385">
    <property type="entry name" value="G_IRG_dom"/>
</dbReference>
<protein>
    <recommendedName>
        <fullName evidence="6">IRG-type G domain-containing protein</fullName>
    </recommendedName>
</protein>
<keyword evidence="3" id="KW-0378">Hydrolase</keyword>
<keyword evidence="2" id="KW-0547">Nucleotide-binding</keyword>
<name>A0A7S1AL21_NOCSC</name>
<dbReference type="PANTHER" id="PTHR32341:SF10">
    <property type="entry name" value="INTERFERON-INDUCIBLE GTPASE 5"/>
    <property type="match status" value="1"/>
</dbReference>
<dbReference type="PROSITE" id="PS51716">
    <property type="entry name" value="G_IRG"/>
    <property type="match status" value="1"/>
</dbReference>
<evidence type="ECO:0000256" key="1">
    <source>
        <dbReference type="ARBA" id="ARBA00005429"/>
    </source>
</evidence>
<evidence type="ECO:0000256" key="4">
    <source>
        <dbReference type="ARBA" id="ARBA00023134"/>
    </source>
</evidence>
<keyword evidence="4" id="KW-0342">GTP-binding</keyword>
<dbReference type="InterPro" id="IPR027417">
    <property type="entry name" value="P-loop_NTPase"/>
</dbReference>